<evidence type="ECO:0000313" key="2">
    <source>
        <dbReference type="Proteomes" id="UP000509702"/>
    </source>
</evidence>
<sequence>MRFSLSSFCFTAVAVMMGCGVTEPLQAREFVVNVSVLPLDAVLPSKIQLRAGPHVARVTKPNDDNPTEYKLTLDLRSIDVASLVKNPVVLVAEWRDKGRTDQEVVLLRPLSKISEDELSINIFRNKPAKTMSSIEGVEAKTSADMITLLEKISDARYIYKKAVVSEGNGKSHQLTLRAAKDWFQFAYELATLPEHLFGMEEDIVTIMAEYEAMAREDQSFADRYRKLMKLGQFEKMKEVLDAQMYADVALVDKYIVSGNSDIAEAINQTLRDEFNFIEQDKQKKFASIHRIHPDIFEKNAIFIRNRKASLLMSRGKLEKNVSEGGASNGNLEPR</sequence>
<accession>A0A6N1AK97</accession>
<dbReference type="PROSITE" id="PS51257">
    <property type="entry name" value="PROKAR_LIPOPROTEIN"/>
    <property type="match status" value="1"/>
</dbReference>
<dbReference type="AlphaFoldDB" id="A0A6N1AK97"/>
<organism evidence="1 2">
    <name type="scientific">Azospirillum oryzae</name>
    <dbReference type="NCBI Taxonomy" id="286727"/>
    <lineage>
        <taxon>Bacteria</taxon>
        <taxon>Pseudomonadati</taxon>
        <taxon>Pseudomonadota</taxon>
        <taxon>Alphaproteobacteria</taxon>
        <taxon>Rhodospirillales</taxon>
        <taxon>Azospirillaceae</taxon>
        <taxon>Azospirillum</taxon>
    </lineage>
</organism>
<proteinExistence type="predicted"/>
<dbReference type="EMBL" id="CP054619">
    <property type="protein sequence ID" value="QKS52096.1"/>
    <property type="molecule type" value="Genomic_DNA"/>
</dbReference>
<dbReference type="RefSeq" id="WP_149196942.1">
    <property type="nucleotide sequence ID" value="NZ_BSOV01000003.1"/>
</dbReference>
<dbReference type="Proteomes" id="UP000509702">
    <property type="component" value="Chromosome"/>
</dbReference>
<protein>
    <submittedName>
        <fullName evidence="1">Uncharacterized protein</fullName>
    </submittedName>
</protein>
<keyword evidence="2" id="KW-1185">Reference proteome</keyword>
<gene>
    <name evidence="1" type="ORF">HUE56_16880</name>
</gene>
<dbReference type="KEGG" id="aoz:HUE56_16880"/>
<name>A0A6N1AK97_9PROT</name>
<reference evidence="1 2" key="1">
    <citation type="submission" date="2020-06" db="EMBL/GenBank/DDBJ databases">
        <title>Complete genome of Azosprillum oryzae KACC14407.</title>
        <authorList>
            <person name="Kim M."/>
            <person name="Park Y.-J."/>
            <person name="Shin J.-H."/>
        </authorList>
    </citation>
    <scope>NUCLEOTIDE SEQUENCE [LARGE SCALE GENOMIC DNA]</scope>
    <source>
        <strain evidence="1 2">KACC 14407</strain>
    </source>
</reference>
<evidence type="ECO:0000313" key="1">
    <source>
        <dbReference type="EMBL" id="QKS52096.1"/>
    </source>
</evidence>